<evidence type="ECO:0000256" key="1">
    <source>
        <dbReference type="SAM" id="MobiDB-lite"/>
    </source>
</evidence>
<name>A0AAP0KK04_9MAGN</name>
<organism evidence="2 3">
    <name type="scientific">Stephania japonica</name>
    <dbReference type="NCBI Taxonomy" id="461633"/>
    <lineage>
        <taxon>Eukaryota</taxon>
        <taxon>Viridiplantae</taxon>
        <taxon>Streptophyta</taxon>
        <taxon>Embryophyta</taxon>
        <taxon>Tracheophyta</taxon>
        <taxon>Spermatophyta</taxon>
        <taxon>Magnoliopsida</taxon>
        <taxon>Ranunculales</taxon>
        <taxon>Menispermaceae</taxon>
        <taxon>Menispermoideae</taxon>
        <taxon>Cissampelideae</taxon>
        <taxon>Stephania</taxon>
    </lineage>
</organism>
<sequence>MLMIDVNIFADGSQVTMFFRHDSFTLIEDILVQASDVFVQAGNPKFVCSSLQEGITDKHHLLELEAFDNTKAGVRGLVEDGVTKVPRMFIIPRDWIDEKIASNESDHFKITVIDLGGADMENMDSVKHKEIASQVGRAAETDISMEYSKHVMKNEPQALWTKIIRTRFGMNVNNWDSGSASSALEKMTGNLFVVDDSTLTMFLGWIDAAKMQRGAQETNDREETRGEGEQRDEAEPQRRAREET</sequence>
<proteinExistence type="predicted"/>
<gene>
    <name evidence="2" type="ORF">Sjap_000618</name>
</gene>
<dbReference type="Proteomes" id="UP001417504">
    <property type="component" value="Unassembled WGS sequence"/>
</dbReference>
<comment type="caution">
    <text evidence="2">The sequence shown here is derived from an EMBL/GenBank/DDBJ whole genome shotgun (WGS) entry which is preliminary data.</text>
</comment>
<feature type="compositionally biased region" description="Basic and acidic residues" evidence="1">
    <location>
        <begin position="218"/>
        <end position="244"/>
    </location>
</feature>
<keyword evidence="3" id="KW-1185">Reference proteome</keyword>
<evidence type="ECO:0000313" key="2">
    <source>
        <dbReference type="EMBL" id="KAK9153138.1"/>
    </source>
</evidence>
<feature type="region of interest" description="Disordered" evidence="1">
    <location>
        <begin position="212"/>
        <end position="244"/>
    </location>
</feature>
<dbReference type="Gene3D" id="2.60.120.330">
    <property type="entry name" value="B-lactam Antibiotic, Isopenicillin N Synthase, Chain"/>
    <property type="match status" value="1"/>
</dbReference>
<reference evidence="2 3" key="1">
    <citation type="submission" date="2024-01" db="EMBL/GenBank/DDBJ databases">
        <title>Genome assemblies of Stephania.</title>
        <authorList>
            <person name="Yang L."/>
        </authorList>
    </citation>
    <scope>NUCLEOTIDE SEQUENCE [LARGE SCALE GENOMIC DNA]</scope>
    <source>
        <strain evidence="2">QJT</strain>
        <tissue evidence="2">Leaf</tissue>
    </source>
</reference>
<dbReference type="EMBL" id="JBBNAE010000001">
    <property type="protein sequence ID" value="KAK9153138.1"/>
    <property type="molecule type" value="Genomic_DNA"/>
</dbReference>
<accession>A0AAP0KK04</accession>
<dbReference type="AlphaFoldDB" id="A0AAP0KK04"/>
<protein>
    <submittedName>
        <fullName evidence="2">Uncharacterized protein</fullName>
    </submittedName>
</protein>
<evidence type="ECO:0000313" key="3">
    <source>
        <dbReference type="Proteomes" id="UP001417504"/>
    </source>
</evidence>
<dbReference type="InterPro" id="IPR027443">
    <property type="entry name" value="IPNS-like_sf"/>
</dbReference>